<evidence type="ECO:0000313" key="1">
    <source>
        <dbReference type="EMBL" id="KAI0089099.1"/>
    </source>
</evidence>
<proteinExistence type="predicted"/>
<reference evidence="1" key="1">
    <citation type="journal article" date="2021" name="Environ. Microbiol.">
        <title>Gene family expansions and transcriptome signatures uncover fungal adaptations to wood decay.</title>
        <authorList>
            <person name="Hage H."/>
            <person name="Miyauchi S."/>
            <person name="Viragh M."/>
            <person name="Drula E."/>
            <person name="Min B."/>
            <person name="Chaduli D."/>
            <person name="Navarro D."/>
            <person name="Favel A."/>
            <person name="Norest M."/>
            <person name="Lesage-Meessen L."/>
            <person name="Balint B."/>
            <person name="Merenyi Z."/>
            <person name="de Eugenio L."/>
            <person name="Morin E."/>
            <person name="Martinez A.T."/>
            <person name="Baldrian P."/>
            <person name="Stursova M."/>
            <person name="Martinez M.J."/>
            <person name="Novotny C."/>
            <person name="Magnuson J.K."/>
            <person name="Spatafora J.W."/>
            <person name="Maurice S."/>
            <person name="Pangilinan J."/>
            <person name="Andreopoulos W."/>
            <person name="LaButti K."/>
            <person name="Hundley H."/>
            <person name="Na H."/>
            <person name="Kuo A."/>
            <person name="Barry K."/>
            <person name="Lipzen A."/>
            <person name="Henrissat B."/>
            <person name="Riley R."/>
            <person name="Ahrendt S."/>
            <person name="Nagy L.G."/>
            <person name="Grigoriev I.V."/>
            <person name="Martin F."/>
            <person name="Rosso M.N."/>
        </authorList>
    </citation>
    <scope>NUCLEOTIDE SEQUENCE</scope>
    <source>
        <strain evidence="1">CBS 384.51</strain>
    </source>
</reference>
<evidence type="ECO:0000313" key="2">
    <source>
        <dbReference type="Proteomes" id="UP001055072"/>
    </source>
</evidence>
<keyword evidence="2" id="KW-1185">Reference proteome</keyword>
<dbReference type="Proteomes" id="UP001055072">
    <property type="component" value="Unassembled WGS sequence"/>
</dbReference>
<comment type="caution">
    <text evidence="1">The sequence shown here is derived from an EMBL/GenBank/DDBJ whole genome shotgun (WGS) entry which is preliminary data.</text>
</comment>
<gene>
    <name evidence="1" type="ORF">BDY19DRAFT_889956</name>
</gene>
<dbReference type="EMBL" id="MU274911">
    <property type="protein sequence ID" value="KAI0089099.1"/>
    <property type="molecule type" value="Genomic_DNA"/>
</dbReference>
<sequence>MHGHGDNRRPLERHQSAKERPPRSQPPSHQHHQSASSPHTDPLGRSTSTKRPTVDISSTPPTHHKREGSHGNTAAAPASRSHATQPNQTDYIPATPHSSQSGHSSSLGRAAGARIVRGPHPAFPFEPAVPTIPTIPDERTNHTGHALNRTPSPTKPQQPESSAKKSRSVDLGLSLSWAPQRVREEAVLSYNQSAGVTMSPATTSRIRTRWRGGGGVDEEGRLDKPGTRNASSVAEAFREALGDAAYGTFKTYVHRFDAGAIPLQGPYGLVAAASRLLDNAGTLDERGKRVLLDRFIRFVQENQ</sequence>
<name>A0ACB8U4L5_9APHY</name>
<accession>A0ACB8U4L5</accession>
<protein>
    <submittedName>
        <fullName evidence="1">Uncharacterized protein</fullName>
    </submittedName>
</protein>
<organism evidence="1 2">
    <name type="scientific">Irpex rosettiformis</name>
    <dbReference type="NCBI Taxonomy" id="378272"/>
    <lineage>
        <taxon>Eukaryota</taxon>
        <taxon>Fungi</taxon>
        <taxon>Dikarya</taxon>
        <taxon>Basidiomycota</taxon>
        <taxon>Agaricomycotina</taxon>
        <taxon>Agaricomycetes</taxon>
        <taxon>Polyporales</taxon>
        <taxon>Irpicaceae</taxon>
        <taxon>Irpex</taxon>
    </lineage>
</organism>